<reference evidence="2" key="1">
    <citation type="journal article" date="2018" name="Int. J. Syst. Evol. Microbiol.">
        <title>Carboxylicivirga sediminis sp. nov., isolated from coastal sediment.</title>
        <authorList>
            <person name="Wang F.Q."/>
            <person name="Ren L.H."/>
            <person name="Zou R.J."/>
            <person name="Sun Y.Z."/>
            <person name="Liu X.J."/>
            <person name="Jiang F."/>
            <person name="Liu L.J."/>
        </authorList>
    </citation>
    <scope>NUCLEOTIDE SEQUENCE</scope>
    <source>
        <strain evidence="2">JR1</strain>
    </source>
</reference>
<dbReference type="Proteomes" id="UP000679220">
    <property type="component" value="Unassembled WGS sequence"/>
</dbReference>
<comment type="caution">
    <text evidence="2">The sequence shown here is derived from an EMBL/GenBank/DDBJ whole genome shotgun (WGS) entry which is preliminary data.</text>
</comment>
<dbReference type="PANTHER" id="PTHR14097:SF7">
    <property type="entry name" value="OXIDOREDUCTASE HTATIP2"/>
    <property type="match status" value="1"/>
</dbReference>
<protein>
    <submittedName>
        <fullName evidence="2">Oxidoreductase</fullName>
    </submittedName>
</protein>
<dbReference type="CDD" id="cd05250">
    <property type="entry name" value="CC3_like_SDR_a"/>
    <property type="match status" value="1"/>
</dbReference>
<reference evidence="2" key="2">
    <citation type="submission" date="2021-04" db="EMBL/GenBank/DDBJ databases">
        <authorList>
            <person name="Zhang T."/>
            <person name="Zhang Y."/>
            <person name="Lu D."/>
            <person name="Zuo D."/>
            <person name="Du Z."/>
        </authorList>
    </citation>
    <scope>NUCLEOTIDE SEQUENCE</scope>
    <source>
        <strain evidence="2">JR1</strain>
    </source>
</reference>
<dbReference type="RefSeq" id="WP_212188100.1">
    <property type="nucleotide sequence ID" value="NZ_JAGTAR010000001.1"/>
</dbReference>
<dbReference type="InterPro" id="IPR016040">
    <property type="entry name" value="NAD(P)-bd_dom"/>
</dbReference>
<sequence>MKTALIAGASGLVGQALLKILLNSKHYQKVIAIGRRSSNINDAKLSEQIIDFDQLSSLETASPVDDVFCCLGTTIKTAGSQEAFRKVDFTYAIELAKWAENKHCQQFAIISSVGANINTSNFYLRTKGEMEAAVSALNIPSIHIFRPSLLLGQRDEFRFGEKVSEIMMRLFNPLMKGRLRKYKAIEASDVAMAMHNKTQHSIDGVIIYEGAEIG</sequence>
<dbReference type="AlphaFoldDB" id="A0A941F0T7"/>
<name>A0A941F0T7_9BACT</name>
<feature type="domain" description="NAD(P)-binding" evidence="1">
    <location>
        <begin position="8"/>
        <end position="132"/>
    </location>
</feature>
<evidence type="ECO:0000259" key="1">
    <source>
        <dbReference type="Pfam" id="PF13460"/>
    </source>
</evidence>
<dbReference type="EMBL" id="JAGTAR010000001">
    <property type="protein sequence ID" value="MBR8534199.1"/>
    <property type="molecule type" value="Genomic_DNA"/>
</dbReference>
<dbReference type="InterPro" id="IPR036291">
    <property type="entry name" value="NAD(P)-bd_dom_sf"/>
</dbReference>
<evidence type="ECO:0000313" key="3">
    <source>
        <dbReference type="Proteomes" id="UP000679220"/>
    </source>
</evidence>
<dbReference type="Pfam" id="PF13460">
    <property type="entry name" value="NAD_binding_10"/>
    <property type="match status" value="1"/>
</dbReference>
<gene>
    <name evidence="2" type="ORF">KDU71_01390</name>
</gene>
<accession>A0A941F0T7</accession>
<organism evidence="2 3">
    <name type="scientific">Carboxylicivirga sediminis</name>
    <dbReference type="NCBI Taxonomy" id="2006564"/>
    <lineage>
        <taxon>Bacteria</taxon>
        <taxon>Pseudomonadati</taxon>
        <taxon>Bacteroidota</taxon>
        <taxon>Bacteroidia</taxon>
        <taxon>Marinilabiliales</taxon>
        <taxon>Marinilabiliaceae</taxon>
        <taxon>Carboxylicivirga</taxon>
    </lineage>
</organism>
<dbReference type="Gene3D" id="3.40.50.720">
    <property type="entry name" value="NAD(P)-binding Rossmann-like Domain"/>
    <property type="match status" value="1"/>
</dbReference>
<evidence type="ECO:0000313" key="2">
    <source>
        <dbReference type="EMBL" id="MBR8534199.1"/>
    </source>
</evidence>
<proteinExistence type="predicted"/>
<dbReference type="PANTHER" id="PTHR14097">
    <property type="entry name" value="OXIDOREDUCTASE HTATIP2"/>
    <property type="match status" value="1"/>
</dbReference>
<dbReference type="SUPFAM" id="SSF51735">
    <property type="entry name" value="NAD(P)-binding Rossmann-fold domains"/>
    <property type="match status" value="1"/>
</dbReference>
<keyword evidence="3" id="KW-1185">Reference proteome</keyword>